<protein>
    <submittedName>
        <fullName evidence="5">Metalloregulator ArsR/SmtB family transcription factor</fullName>
    </submittedName>
</protein>
<keyword evidence="1" id="KW-0805">Transcription regulation</keyword>
<keyword evidence="3" id="KW-0804">Transcription</keyword>
<dbReference type="RefSeq" id="WP_231815669.1">
    <property type="nucleotide sequence ID" value="NZ_JAJOZR010000009.1"/>
</dbReference>
<organism evidence="5 6">
    <name type="scientific">Rhizobium quercicola</name>
    <dbReference type="NCBI Taxonomy" id="2901226"/>
    <lineage>
        <taxon>Bacteria</taxon>
        <taxon>Pseudomonadati</taxon>
        <taxon>Pseudomonadota</taxon>
        <taxon>Alphaproteobacteria</taxon>
        <taxon>Hyphomicrobiales</taxon>
        <taxon>Rhizobiaceae</taxon>
        <taxon>Rhizobium/Agrobacterium group</taxon>
        <taxon>Rhizobium</taxon>
    </lineage>
</organism>
<proteinExistence type="predicted"/>
<dbReference type="GO" id="GO:0003677">
    <property type="term" value="F:DNA binding"/>
    <property type="evidence" value="ECO:0007669"/>
    <property type="project" value="UniProtKB-KW"/>
</dbReference>
<evidence type="ECO:0000256" key="3">
    <source>
        <dbReference type="ARBA" id="ARBA00023163"/>
    </source>
</evidence>
<evidence type="ECO:0000313" key="5">
    <source>
        <dbReference type="EMBL" id="MCD7110464.1"/>
    </source>
</evidence>
<dbReference type="PANTHER" id="PTHR43132">
    <property type="entry name" value="ARSENICAL RESISTANCE OPERON REPRESSOR ARSR-RELATED"/>
    <property type="match status" value="1"/>
</dbReference>
<dbReference type="Pfam" id="PF12840">
    <property type="entry name" value="HTH_20"/>
    <property type="match status" value="1"/>
</dbReference>
<feature type="domain" description="HTH arsR-type" evidence="4">
    <location>
        <begin position="1"/>
        <end position="95"/>
    </location>
</feature>
<dbReference type="EMBL" id="JAJOZR010000009">
    <property type="protein sequence ID" value="MCD7110464.1"/>
    <property type="molecule type" value="Genomic_DNA"/>
</dbReference>
<dbReference type="InterPro" id="IPR036390">
    <property type="entry name" value="WH_DNA-bd_sf"/>
</dbReference>
<sequence>MQERQALASFAALSQGTRLNIVRVLVVAGPGGMAAGAVAERVGVSASNVSFHLKELESAGLVSQRRESRSMVYSANRVSLSELVRFLLDDCCAGQLQLLPLSAEAGAVEAERISAKSRAKRA</sequence>
<name>A0A9X1NVG3_9HYPH</name>
<dbReference type="SUPFAM" id="SSF46785">
    <property type="entry name" value="Winged helix' DNA-binding domain"/>
    <property type="match status" value="1"/>
</dbReference>
<gene>
    <name evidence="5" type="ORF">LRX75_15620</name>
</gene>
<evidence type="ECO:0000259" key="4">
    <source>
        <dbReference type="PROSITE" id="PS50987"/>
    </source>
</evidence>
<comment type="caution">
    <text evidence="5">The sequence shown here is derived from an EMBL/GenBank/DDBJ whole genome shotgun (WGS) entry which is preliminary data.</text>
</comment>
<dbReference type="InterPro" id="IPR011991">
    <property type="entry name" value="ArsR-like_HTH"/>
</dbReference>
<dbReference type="Proteomes" id="UP001139089">
    <property type="component" value="Unassembled WGS sequence"/>
</dbReference>
<evidence type="ECO:0000256" key="2">
    <source>
        <dbReference type="ARBA" id="ARBA00023125"/>
    </source>
</evidence>
<dbReference type="InterPro" id="IPR001845">
    <property type="entry name" value="HTH_ArsR_DNA-bd_dom"/>
</dbReference>
<dbReference type="InterPro" id="IPR051011">
    <property type="entry name" value="Metal_resp_trans_reg"/>
</dbReference>
<keyword evidence="6" id="KW-1185">Reference proteome</keyword>
<evidence type="ECO:0000256" key="1">
    <source>
        <dbReference type="ARBA" id="ARBA00023015"/>
    </source>
</evidence>
<reference evidence="5" key="1">
    <citation type="submission" date="2021-12" db="EMBL/GenBank/DDBJ databases">
        <authorList>
            <person name="Li Y."/>
        </authorList>
    </citation>
    <scope>NUCLEOTIDE SEQUENCE</scope>
    <source>
        <strain evidence="5">DKSPLA3</strain>
    </source>
</reference>
<dbReference type="CDD" id="cd00090">
    <property type="entry name" value="HTH_ARSR"/>
    <property type="match status" value="1"/>
</dbReference>
<dbReference type="InterPro" id="IPR036388">
    <property type="entry name" value="WH-like_DNA-bd_sf"/>
</dbReference>
<dbReference type="PANTHER" id="PTHR43132:SF2">
    <property type="entry name" value="ARSENICAL RESISTANCE OPERON REPRESSOR ARSR-RELATED"/>
    <property type="match status" value="1"/>
</dbReference>
<dbReference type="NCBIfam" id="NF033788">
    <property type="entry name" value="HTH_metalloreg"/>
    <property type="match status" value="1"/>
</dbReference>
<dbReference type="PROSITE" id="PS50987">
    <property type="entry name" value="HTH_ARSR_2"/>
    <property type="match status" value="1"/>
</dbReference>
<accession>A0A9X1NVG3</accession>
<dbReference type="PRINTS" id="PR00778">
    <property type="entry name" value="HTHARSR"/>
</dbReference>
<dbReference type="AlphaFoldDB" id="A0A9X1NVG3"/>
<dbReference type="SMART" id="SM00418">
    <property type="entry name" value="HTH_ARSR"/>
    <property type="match status" value="1"/>
</dbReference>
<dbReference type="GO" id="GO:0003700">
    <property type="term" value="F:DNA-binding transcription factor activity"/>
    <property type="evidence" value="ECO:0007669"/>
    <property type="project" value="InterPro"/>
</dbReference>
<dbReference type="Gene3D" id="1.10.10.10">
    <property type="entry name" value="Winged helix-like DNA-binding domain superfamily/Winged helix DNA-binding domain"/>
    <property type="match status" value="1"/>
</dbReference>
<keyword evidence="2" id="KW-0238">DNA-binding</keyword>
<evidence type="ECO:0000313" key="6">
    <source>
        <dbReference type="Proteomes" id="UP001139089"/>
    </source>
</evidence>